<dbReference type="AlphaFoldDB" id="A0A9P8IEQ8"/>
<evidence type="ECO:0000256" key="8">
    <source>
        <dbReference type="ARBA" id="ARBA00047984"/>
    </source>
</evidence>
<evidence type="ECO:0000256" key="1">
    <source>
        <dbReference type="ARBA" id="ARBA00022741"/>
    </source>
</evidence>
<dbReference type="PROSITE" id="PS51194">
    <property type="entry name" value="HELICASE_CTER"/>
    <property type="match status" value="1"/>
</dbReference>
<comment type="similarity">
    <text evidence="6">Belongs to the DEAD box helicase family. DDX52/ROK1 subfamily.</text>
</comment>
<evidence type="ECO:0000313" key="14">
    <source>
        <dbReference type="Proteomes" id="UP000698800"/>
    </source>
</evidence>
<dbReference type="GO" id="GO:0005524">
    <property type="term" value="F:ATP binding"/>
    <property type="evidence" value="ECO:0007669"/>
    <property type="project" value="UniProtKB-UniRule"/>
</dbReference>
<dbReference type="OrthoDB" id="360161at2759"/>
<evidence type="ECO:0000256" key="3">
    <source>
        <dbReference type="ARBA" id="ARBA00022840"/>
    </source>
</evidence>
<dbReference type="PANTHER" id="PTHR24031">
    <property type="entry name" value="RNA HELICASE"/>
    <property type="match status" value="1"/>
</dbReference>
<dbReference type="GO" id="GO:0003724">
    <property type="term" value="F:RNA helicase activity"/>
    <property type="evidence" value="ECO:0007669"/>
    <property type="project" value="UniProtKB-EC"/>
</dbReference>
<feature type="region of interest" description="Disordered" evidence="10">
    <location>
        <begin position="140"/>
        <end position="166"/>
    </location>
</feature>
<feature type="region of interest" description="Disordered" evidence="10">
    <location>
        <begin position="691"/>
        <end position="763"/>
    </location>
</feature>
<name>A0A9P8IEQ8_9PEZI</name>
<evidence type="ECO:0000256" key="10">
    <source>
        <dbReference type="SAM" id="MobiDB-lite"/>
    </source>
</evidence>
<reference evidence="13" key="1">
    <citation type="submission" date="2021-03" db="EMBL/GenBank/DDBJ databases">
        <title>Comparative genomics and phylogenomic investigation of the class Geoglossomycetes provide insights into ecological specialization and systematics.</title>
        <authorList>
            <person name="Melie T."/>
            <person name="Pirro S."/>
            <person name="Miller A.N."/>
            <person name="Quandt A."/>
        </authorList>
    </citation>
    <scope>NUCLEOTIDE SEQUENCE</scope>
    <source>
        <strain evidence="13">GBOQ0MN5Z8</strain>
    </source>
</reference>
<proteinExistence type="inferred from homology"/>
<comment type="caution">
    <text evidence="13">The sequence shown here is derived from an EMBL/GenBank/DDBJ whole genome shotgun (WGS) entry which is preliminary data.</text>
</comment>
<dbReference type="InterPro" id="IPR027417">
    <property type="entry name" value="P-loop_NTPase"/>
</dbReference>
<comment type="subunit">
    <text evidence="7">Interacts with the U3 snoRNA and is associated with the 90S and 40S pre-ribosomes.</text>
</comment>
<feature type="compositionally biased region" description="Acidic residues" evidence="10">
    <location>
        <begin position="344"/>
        <end position="357"/>
    </location>
</feature>
<organism evidence="13 14">
    <name type="scientific">Glutinoglossum americanum</name>
    <dbReference type="NCBI Taxonomy" id="1670608"/>
    <lineage>
        <taxon>Eukaryota</taxon>
        <taxon>Fungi</taxon>
        <taxon>Dikarya</taxon>
        <taxon>Ascomycota</taxon>
        <taxon>Pezizomycotina</taxon>
        <taxon>Geoglossomycetes</taxon>
        <taxon>Geoglossales</taxon>
        <taxon>Geoglossaceae</taxon>
        <taxon>Glutinoglossum</taxon>
    </lineage>
</organism>
<dbReference type="InterPro" id="IPR011545">
    <property type="entry name" value="DEAD/DEAH_box_helicase_dom"/>
</dbReference>
<dbReference type="SMART" id="SM00487">
    <property type="entry name" value="DEXDc"/>
    <property type="match status" value="1"/>
</dbReference>
<keyword evidence="14" id="KW-1185">Reference proteome</keyword>
<comment type="domain">
    <text evidence="9">The Q motif is unique to and characteristic of the DEAD box family of RNA helicases and controls ATP binding and hydrolysis.</text>
</comment>
<feature type="compositionally biased region" description="Low complexity" evidence="10">
    <location>
        <begin position="15"/>
        <end position="28"/>
    </location>
</feature>
<dbReference type="Proteomes" id="UP000698800">
    <property type="component" value="Unassembled WGS sequence"/>
</dbReference>
<dbReference type="InterPro" id="IPR001650">
    <property type="entry name" value="Helicase_C-like"/>
</dbReference>
<evidence type="ECO:0000256" key="6">
    <source>
        <dbReference type="ARBA" id="ARBA00024355"/>
    </source>
</evidence>
<dbReference type="CDD" id="cd17957">
    <property type="entry name" value="DEADc_DDX52"/>
    <property type="match status" value="1"/>
</dbReference>
<comment type="function">
    <text evidence="5">ATP-dependent RNA helicase involved in 40S ribosomal subunit biogenesis. Required for the processing and cleavage of 35S pre-rRNA at sites A0, A1, and A2, leading to mature 18S rRNA.</text>
</comment>
<comment type="catalytic activity">
    <reaction evidence="8 9">
        <text>ATP + H2O = ADP + phosphate + H(+)</text>
        <dbReference type="Rhea" id="RHEA:13065"/>
        <dbReference type="ChEBI" id="CHEBI:15377"/>
        <dbReference type="ChEBI" id="CHEBI:15378"/>
        <dbReference type="ChEBI" id="CHEBI:30616"/>
        <dbReference type="ChEBI" id="CHEBI:43474"/>
        <dbReference type="ChEBI" id="CHEBI:456216"/>
        <dbReference type="EC" id="3.6.4.13"/>
    </reaction>
</comment>
<accession>A0A9P8IEQ8</accession>
<evidence type="ECO:0000256" key="2">
    <source>
        <dbReference type="ARBA" id="ARBA00022801"/>
    </source>
</evidence>
<protein>
    <recommendedName>
        <fullName evidence="9">ATP-dependent RNA helicase</fullName>
        <ecNumber evidence="9">3.6.4.13</ecNumber>
    </recommendedName>
</protein>
<gene>
    <name evidence="13" type="ORF">FGG08_002665</name>
</gene>
<sequence>MDIFKLLARSTNLKTTASSSPQSTLPSSGARQNPQLFGNDDENLCRSRQKGKKRKRGRSTADDSGAIPEELDFFGNKSARIDRLEGTLSGPQDRPSNITLEREERERDSTIALGTEILDEEECRRILKSHKLKITLLSSPEKQKKGRKVDTTNTSTSNGKAHPQLFPQPLTSFDQLLSRYKIAGRLAQNIVNQGYNLPTEVQLGSLPLLLESNEAELVGFQDPLKRKDDIKRRGEKMQAGTDLLAVAPTGSGKTLSYLIPVLDGLLRERRIPDGSDHDMERDVKAIVIAPTKELAKQILNEARKLVVGTGIKVAGMRKGMVVSKGTEVDGNGNHDYGYDHDGEGDTGGETISPDDDELEDDGVRLRKKHPGQLVRAHVLISTPLTLLHAITNGVSGSTSPLPIVRYLVLDEADVLLDPLFRSQTLGIWGACNNPHLRVSLWSATMGSSVETLAQSTISTRRKSLGLLSARFIRLVVGLKDSAIPNISHRLTYAATEQGKLLAFRQLLHPTASSTDSAPPLRPPFLVFTQTIPRAIALHSELLYDIPAEAGGSSRIAVLHSDLSELQRDRIMTRFRKGEVWVLITTDLLARGIDFRGINGVVNYDVPNSGAAYIHRVGRTGRAGRDGGVAVTLYTKEDIPYIKNVANIIAASEKLSGKSKDAQGGLQRWLLDMLPTPTKNDKKRLKLHGVEERRASMAGRDSKSARKMRISTKSGFDRRMEHNRSGTVHRRRQVVRSRDDAVHGVNDEDYLSEGAGSEWSGFDD</sequence>
<dbReference type="EMBL" id="JAGHQL010000042">
    <property type="protein sequence ID" value="KAH0542977.1"/>
    <property type="molecule type" value="Genomic_DNA"/>
</dbReference>
<comment type="function">
    <text evidence="9">RNA helicase.</text>
</comment>
<keyword evidence="4 9" id="KW-0694">RNA-binding</keyword>
<feature type="compositionally biased region" description="Basic and acidic residues" evidence="10">
    <location>
        <begin position="691"/>
        <end position="703"/>
    </location>
</feature>
<feature type="compositionally biased region" description="Basic and acidic residues" evidence="10">
    <location>
        <begin position="714"/>
        <end position="723"/>
    </location>
</feature>
<evidence type="ECO:0000259" key="11">
    <source>
        <dbReference type="PROSITE" id="PS51192"/>
    </source>
</evidence>
<feature type="region of interest" description="Disordered" evidence="10">
    <location>
        <begin position="327"/>
        <end position="357"/>
    </location>
</feature>
<evidence type="ECO:0000313" key="13">
    <source>
        <dbReference type="EMBL" id="KAH0542977.1"/>
    </source>
</evidence>
<dbReference type="SUPFAM" id="SSF52540">
    <property type="entry name" value="P-loop containing nucleoside triphosphate hydrolases"/>
    <property type="match status" value="1"/>
</dbReference>
<dbReference type="Pfam" id="PF00270">
    <property type="entry name" value="DEAD"/>
    <property type="match status" value="2"/>
</dbReference>
<feature type="compositionally biased region" description="Basic and acidic residues" evidence="10">
    <location>
        <begin position="735"/>
        <end position="745"/>
    </location>
</feature>
<feature type="domain" description="Helicase C-terminal" evidence="12">
    <location>
        <begin position="502"/>
        <end position="673"/>
    </location>
</feature>
<evidence type="ECO:0000256" key="5">
    <source>
        <dbReference type="ARBA" id="ARBA00024310"/>
    </source>
</evidence>
<evidence type="ECO:0000256" key="9">
    <source>
        <dbReference type="RuleBase" id="RU365068"/>
    </source>
</evidence>
<dbReference type="InterPro" id="IPR014001">
    <property type="entry name" value="Helicase_ATP-bd"/>
</dbReference>
<dbReference type="SMART" id="SM00490">
    <property type="entry name" value="HELICc"/>
    <property type="match status" value="1"/>
</dbReference>
<evidence type="ECO:0000259" key="12">
    <source>
        <dbReference type="PROSITE" id="PS51194"/>
    </source>
</evidence>
<feature type="domain" description="Helicase ATP-binding" evidence="11">
    <location>
        <begin position="234"/>
        <end position="463"/>
    </location>
</feature>
<dbReference type="PROSITE" id="PS51192">
    <property type="entry name" value="HELICASE_ATP_BIND_1"/>
    <property type="match status" value="1"/>
</dbReference>
<keyword evidence="1 9" id="KW-0547">Nucleotide-binding</keyword>
<feature type="region of interest" description="Disordered" evidence="10">
    <location>
        <begin position="13"/>
        <end position="71"/>
    </location>
</feature>
<dbReference type="CDD" id="cd18787">
    <property type="entry name" value="SF2_C_DEAD"/>
    <property type="match status" value="1"/>
</dbReference>
<keyword evidence="9" id="KW-0347">Helicase</keyword>
<feature type="compositionally biased region" description="Basic residues" evidence="10">
    <location>
        <begin position="47"/>
        <end position="58"/>
    </location>
</feature>
<dbReference type="Pfam" id="PF00271">
    <property type="entry name" value="Helicase_C"/>
    <property type="match status" value="1"/>
</dbReference>
<keyword evidence="2 9" id="KW-0378">Hydrolase</keyword>
<dbReference type="EC" id="3.6.4.13" evidence="9"/>
<dbReference type="GO" id="GO:0030490">
    <property type="term" value="P:maturation of SSU-rRNA"/>
    <property type="evidence" value="ECO:0007669"/>
    <property type="project" value="InterPro"/>
</dbReference>
<evidence type="ECO:0000256" key="7">
    <source>
        <dbReference type="ARBA" id="ARBA00024367"/>
    </source>
</evidence>
<dbReference type="GO" id="GO:0016787">
    <property type="term" value="F:hydrolase activity"/>
    <property type="evidence" value="ECO:0007669"/>
    <property type="project" value="UniProtKB-KW"/>
</dbReference>
<dbReference type="InterPro" id="IPR044764">
    <property type="entry name" value="DDX52/Rok1_DEADc"/>
</dbReference>
<dbReference type="GO" id="GO:0003723">
    <property type="term" value="F:RNA binding"/>
    <property type="evidence" value="ECO:0007669"/>
    <property type="project" value="UniProtKB-UniRule"/>
</dbReference>
<dbReference type="Gene3D" id="3.40.50.300">
    <property type="entry name" value="P-loop containing nucleotide triphosphate hydrolases"/>
    <property type="match status" value="2"/>
</dbReference>
<keyword evidence="3 9" id="KW-0067">ATP-binding</keyword>
<evidence type="ECO:0000256" key="4">
    <source>
        <dbReference type="ARBA" id="ARBA00022884"/>
    </source>
</evidence>